<dbReference type="GO" id="GO:0005737">
    <property type="term" value="C:cytoplasm"/>
    <property type="evidence" value="ECO:0007669"/>
    <property type="project" value="TreeGrafter"/>
</dbReference>
<dbReference type="RefSeq" id="WP_062770432.1">
    <property type="nucleotide sequence ID" value="NZ_CP121045.1"/>
</dbReference>
<evidence type="ECO:0000256" key="1">
    <source>
        <dbReference type="ARBA" id="ARBA00008270"/>
    </source>
</evidence>
<sequence length="276" mass="29143">MRMFQVDAFTDRPFAGNPAAVLVLDGPAPVAAMQALAAENNLAETAFTWPEPGRPGVRRLRWFTPVDEAPFCGHATLATAHVLIAELGEAGPLAFETAVGPIRVAATPAGYELDLPRFDMAAAALPEALAGIFPEPPVFVGRNFENLFVVLAEAGLVRDFVPDQTVIGRIHPEGLVITAPAEPGSGIDFVSRFFCPGWGIPEDPVTGSIHATLAPWWAERLGLTVLQAVQASPRGGRLACTVEPMRVRVAGPAVTVFDARLHAGIAARFRSSAPAG</sequence>
<dbReference type="NCBIfam" id="TIGR00654">
    <property type="entry name" value="PhzF_family"/>
    <property type="match status" value="1"/>
</dbReference>
<dbReference type="EMBL" id="LPZR01000229">
    <property type="protein sequence ID" value="KYO49278.1"/>
    <property type="molecule type" value="Genomic_DNA"/>
</dbReference>
<proteinExistence type="inferred from homology"/>
<dbReference type="Pfam" id="PF02567">
    <property type="entry name" value="PhzC-PhzF"/>
    <property type="match status" value="1"/>
</dbReference>
<evidence type="ECO:0008006" key="6">
    <source>
        <dbReference type="Google" id="ProtNLM"/>
    </source>
</evidence>
<dbReference type="PANTHER" id="PTHR13774">
    <property type="entry name" value="PHENAZINE BIOSYNTHESIS PROTEIN"/>
    <property type="match status" value="1"/>
</dbReference>
<dbReference type="Proteomes" id="UP000075787">
    <property type="component" value="Unassembled WGS sequence"/>
</dbReference>
<dbReference type="SUPFAM" id="SSF54506">
    <property type="entry name" value="Diaminopimelate epimerase-like"/>
    <property type="match status" value="1"/>
</dbReference>
<organism evidence="4 5">
    <name type="scientific">Tistrella mobilis</name>
    <dbReference type="NCBI Taxonomy" id="171437"/>
    <lineage>
        <taxon>Bacteria</taxon>
        <taxon>Pseudomonadati</taxon>
        <taxon>Pseudomonadota</taxon>
        <taxon>Alphaproteobacteria</taxon>
        <taxon>Geminicoccales</taxon>
        <taxon>Geminicoccaceae</taxon>
        <taxon>Tistrella</taxon>
    </lineage>
</organism>
<dbReference type="AlphaFoldDB" id="A0A162JIQ9"/>
<comment type="similarity">
    <text evidence="1">Belongs to the PhzF family.</text>
</comment>
<dbReference type="Gene3D" id="3.10.310.10">
    <property type="entry name" value="Diaminopimelate Epimerase, Chain A, domain 1"/>
    <property type="match status" value="2"/>
</dbReference>
<protein>
    <recommendedName>
        <fullName evidence="6">PhzF family phenazine biosynthesis protein</fullName>
    </recommendedName>
</protein>
<evidence type="ECO:0000256" key="3">
    <source>
        <dbReference type="PIRSR" id="PIRSR016184-1"/>
    </source>
</evidence>
<evidence type="ECO:0000313" key="5">
    <source>
        <dbReference type="Proteomes" id="UP000075787"/>
    </source>
</evidence>
<keyword evidence="2" id="KW-0413">Isomerase</keyword>
<dbReference type="PANTHER" id="PTHR13774:SF17">
    <property type="entry name" value="PHENAZINE BIOSYNTHESIS-LIKE DOMAIN-CONTAINING PROTEIN"/>
    <property type="match status" value="1"/>
</dbReference>
<evidence type="ECO:0000313" key="4">
    <source>
        <dbReference type="EMBL" id="KYO49278.1"/>
    </source>
</evidence>
<reference evidence="4 5" key="1">
    <citation type="submission" date="2015-12" db="EMBL/GenBank/DDBJ databases">
        <title>Genome sequence of Tistrella mobilis MCCC 1A02139.</title>
        <authorList>
            <person name="Lu L."/>
            <person name="Lai Q."/>
            <person name="Shao Z."/>
            <person name="Qian P."/>
        </authorList>
    </citation>
    <scope>NUCLEOTIDE SEQUENCE [LARGE SCALE GENOMIC DNA]</scope>
    <source>
        <strain evidence="4 5">MCCC 1A02139</strain>
    </source>
</reference>
<dbReference type="GeneID" id="97244091"/>
<name>A0A162JIQ9_9PROT</name>
<evidence type="ECO:0000256" key="2">
    <source>
        <dbReference type="ARBA" id="ARBA00023235"/>
    </source>
</evidence>
<accession>A0A162JIQ9</accession>
<comment type="caution">
    <text evidence="4">The sequence shown here is derived from an EMBL/GenBank/DDBJ whole genome shotgun (WGS) entry which is preliminary data.</text>
</comment>
<dbReference type="PIRSF" id="PIRSF016184">
    <property type="entry name" value="PhzC_PhzF"/>
    <property type="match status" value="1"/>
</dbReference>
<dbReference type="GO" id="GO:0016853">
    <property type="term" value="F:isomerase activity"/>
    <property type="evidence" value="ECO:0007669"/>
    <property type="project" value="UniProtKB-KW"/>
</dbReference>
<feature type="active site" evidence="3">
    <location>
        <position position="44"/>
    </location>
</feature>
<gene>
    <name evidence="4" type="ORF">AUP44_17905</name>
</gene>
<dbReference type="InterPro" id="IPR003719">
    <property type="entry name" value="Phenazine_PhzF-like"/>
</dbReference>